<proteinExistence type="predicted"/>
<keyword evidence="2" id="KW-1185">Reference proteome</keyword>
<reference evidence="1 2" key="1">
    <citation type="journal article" date="2022" name="bioRxiv">
        <title>Genomics of Preaxostyla Flagellates Illuminates Evolutionary Transitions and the Path Towards Mitochondrial Loss.</title>
        <authorList>
            <person name="Novak L.V.F."/>
            <person name="Treitli S.C."/>
            <person name="Pyrih J."/>
            <person name="Halakuc P."/>
            <person name="Pipaliya S.V."/>
            <person name="Vacek V."/>
            <person name="Brzon O."/>
            <person name="Soukal P."/>
            <person name="Eme L."/>
            <person name="Dacks J.B."/>
            <person name="Karnkowska A."/>
            <person name="Elias M."/>
            <person name="Hampl V."/>
        </authorList>
    </citation>
    <scope>NUCLEOTIDE SEQUENCE [LARGE SCALE GENOMIC DNA]</scope>
    <source>
        <strain evidence="1">NAU3</strain>
        <tissue evidence="1">Gut</tissue>
    </source>
</reference>
<accession>A0ABQ9YAA3</accession>
<dbReference type="Proteomes" id="UP001281761">
    <property type="component" value="Unassembled WGS sequence"/>
</dbReference>
<gene>
    <name evidence="1" type="ORF">BLNAU_4316</name>
</gene>
<organism evidence="1 2">
    <name type="scientific">Blattamonas nauphoetae</name>
    <dbReference type="NCBI Taxonomy" id="2049346"/>
    <lineage>
        <taxon>Eukaryota</taxon>
        <taxon>Metamonada</taxon>
        <taxon>Preaxostyla</taxon>
        <taxon>Oxymonadida</taxon>
        <taxon>Blattamonas</taxon>
    </lineage>
</organism>
<evidence type="ECO:0000313" key="2">
    <source>
        <dbReference type="Proteomes" id="UP001281761"/>
    </source>
</evidence>
<protein>
    <submittedName>
        <fullName evidence="1">Flp protein</fullName>
    </submittedName>
</protein>
<dbReference type="EMBL" id="JARBJD010000021">
    <property type="protein sequence ID" value="KAK2960661.1"/>
    <property type="molecule type" value="Genomic_DNA"/>
</dbReference>
<comment type="caution">
    <text evidence="1">The sequence shown here is derived from an EMBL/GenBank/DDBJ whole genome shotgun (WGS) entry which is preliminary data.</text>
</comment>
<name>A0ABQ9YAA3_9EUKA</name>
<evidence type="ECO:0000313" key="1">
    <source>
        <dbReference type="EMBL" id="KAK2960661.1"/>
    </source>
</evidence>
<sequence>MLPNPECGSECRSTLTWRIYLLAKLLSLIIEKWVKNPTSDPDSSFEVLSSHTAIARFVGVKFHPCLHMTSLCPDRCGHAKYLASFNIEEYEKYEKKGEYGDEKQTVFSFDMNPKAKVDRQAEAVIERVKTLKEGDLVRLSWDHIYVTSGGSKYPERIVRTLETI</sequence>